<evidence type="ECO:0000256" key="1">
    <source>
        <dbReference type="SAM" id="Phobius"/>
    </source>
</evidence>
<dbReference type="RefSeq" id="WP_200787666.1">
    <property type="nucleotide sequence ID" value="NZ_JAEDAO010000001.1"/>
</dbReference>
<feature type="transmembrane region" description="Helical" evidence="1">
    <location>
        <begin position="85"/>
        <end position="103"/>
    </location>
</feature>
<reference evidence="2" key="1">
    <citation type="submission" date="2020-12" db="EMBL/GenBank/DDBJ databases">
        <title>Ramlibacter sp. nov., isolated from a freshwater alga, Cryptomonas.</title>
        <authorList>
            <person name="Kim H.M."/>
            <person name="Jeon C.O."/>
        </authorList>
    </citation>
    <scope>NUCLEOTIDE SEQUENCE</scope>
    <source>
        <strain evidence="2">CrO1</strain>
    </source>
</reference>
<keyword evidence="1" id="KW-0812">Transmembrane</keyword>
<comment type="caution">
    <text evidence="2">The sequence shown here is derived from an EMBL/GenBank/DDBJ whole genome shotgun (WGS) entry which is preliminary data.</text>
</comment>
<dbReference type="EMBL" id="JAEDAO010000001">
    <property type="protein sequence ID" value="MBK0392750.1"/>
    <property type="molecule type" value="Genomic_DNA"/>
</dbReference>
<gene>
    <name evidence="2" type="ORF">I8E28_09110</name>
</gene>
<feature type="transmembrane region" description="Helical" evidence="1">
    <location>
        <begin position="160"/>
        <end position="185"/>
    </location>
</feature>
<keyword evidence="3" id="KW-1185">Reference proteome</keyword>
<keyword evidence="1" id="KW-1133">Transmembrane helix</keyword>
<protein>
    <submittedName>
        <fullName evidence="2">DUF1705 domain-containing protein</fullName>
    </submittedName>
</protein>
<feature type="transmembrane region" description="Helical" evidence="1">
    <location>
        <begin position="53"/>
        <end position="78"/>
    </location>
</feature>
<evidence type="ECO:0000313" key="3">
    <source>
        <dbReference type="Proteomes" id="UP000617041"/>
    </source>
</evidence>
<keyword evidence="1" id="KW-0472">Membrane</keyword>
<accession>A0A934PY90</accession>
<feature type="transmembrane region" description="Helical" evidence="1">
    <location>
        <begin position="23"/>
        <end position="47"/>
    </location>
</feature>
<proteinExistence type="predicted"/>
<evidence type="ECO:0000313" key="2">
    <source>
        <dbReference type="EMBL" id="MBK0392750.1"/>
    </source>
</evidence>
<dbReference type="Proteomes" id="UP000617041">
    <property type="component" value="Unassembled WGS sequence"/>
</dbReference>
<dbReference type="AlphaFoldDB" id="A0A934PY90"/>
<feature type="transmembrane region" description="Helical" evidence="1">
    <location>
        <begin position="123"/>
        <end position="148"/>
    </location>
</feature>
<sequence>MSLKLFRHTDYAQSMLSPGETRFALHPGWAVTVLAAWIGFACNPWFWHALAHGGLATAVMLGTAIAGGAAFVLSLFGWRRTFKTVATLLLLVASVLAAGVWTQDVSLAAVMDSPRAAFVLPSWASFFGWQVPTLLALLGFVPMLWAWNAHLRRLAGPSQLRVNLAGMTLAAMVAGSALFALSFMAA</sequence>
<organism evidence="2 3">
    <name type="scientific">Ramlibacter algicola</name>
    <dbReference type="NCBI Taxonomy" id="2795217"/>
    <lineage>
        <taxon>Bacteria</taxon>
        <taxon>Pseudomonadati</taxon>
        <taxon>Pseudomonadota</taxon>
        <taxon>Betaproteobacteria</taxon>
        <taxon>Burkholderiales</taxon>
        <taxon>Comamonadaceae</taxon>
        <taxon>Ramlibacter</taxon>
    </lineage>
</organism>
<name>A0A934PY90_9BURK</name>